<organism evidence="3 4">
    <name type="scientific">Marinobacter guineae</name>
    <dbReference type="NCBI Taxonomy" id="432303"/>
    <lineage>
        <taxon>Bacteria</taxon>
        <taxon>Pseudomonadati</taxon>
        <taxon>Pseudomonadota</taxon>
        <taxon>Gammaproteobacteria</taxon>
        <taxon>Pseudomonadales</taxon>
        <taxon>Marinobacteraceae</taxon>
        <taxon>Marinobacter</taxon>
    </lineage>
</organism>
<name>A0A2G1VE27_9GAMM</name>
<keyword evidence="4" id="KW-1185">Reference proteome</keyword>
<dbReference type="SUPFAM" id="SSF81901">
    <property type="entry name" value="HCP-like"/>
    <property type="match status" value="1"/>
</dbReference>
<evidence type="ECO:0000313" key="4">
    <source>
        <dbReference type="Proteomes" id="UP000229044"/>
    </source>
</evidence>
<comment type="caution">
    <text evidence="3">The sequence shown here is derived from an EMBL/GenBank/DDBJ whole genome shotgun (WGS) entry which is preliminary data.</text>
</comment>
<sequence>MYCRYVLVLFLAITSGCASIDEDRLMDTSSDLLDRTGKVLHDIVSGPDTYEQELRALFEQPYIDPLTDYLRQHREDENRAATMGRVRAERDRRCRVIADQYAEKPATEPILAQFRAGYLFSCPARVAAFSERVTRSRASPPVAEPEPTVSGPEPVGPSPDQRAMSDCYLLTSIRNFSAAREACLAPARAGDTQSQTNLAIIAYAFEDYPEALQWAREAADQSSEAAYLLGQMYAAGEGVAPNEQQAVYWYTKAAGQGHEQAIGILKRNGNRVSGSDS</sequence>
<protein>
    <recommendedName>
        <fullName evidence="5">Sel1 repeat family protein</fullName>
    </recommendedName>
</protein>
<feature type="region of interest" description="Disordered" evidence="1">
    <location>
        <begin position="133"/>
        <end position="161"/>
    </location>
</feature>
<dbReference type="AlphaFoldDB" id="A0A2G1VE27"/>
<feature type="chain" id="PRO_5013787086" description="Sel1 repeat family protein" evidence="2">
    <location>
        <begin position="21"/>
        <end position="277"/>
    </location>
</feature>
<evidence type="ECO:0000256" key="2">
    <source>
        <dbReference type="SAM" id="SignalP"/>
    </source>
</evidence>
<evidence type="ECO:0000256" key="1">
    <source>
        <dbReference type="SAM" id="MobiDB-lite"/>
    </source>
</evidence>
<proteinExistence type="predicted"/>
<dbReference type="Gene3D" id="1.25.40.10">
    <property type="entry name" value="Tetratricopeptide repeat domain"/>
    <property type="match status" value="1"/>
</dbReference>
<gene>
    <name evidence="3" type="ORF">CLH62_11560</name>
</gene>
<reference evidence="3 4" key="1">
    <citation type="submission" date="2017-09" db="EMBL/GenBank/DDBJ databases">
        <title>The draft genome sequences of Marinobacter guineae M3B.</title>
        <authorList>
            <person name="Cao J."/>
        </authorList>
    </citation>
    <scope>NUCLEOTIDE SEQUENCE [LARGE SCALE GENOMIC DNA]</scope>
    <source>
        <strain evidence="3 4">M3B</strain>
    </source>
</reference>
<dbReference type="InterPro" id="IPR006597">
    <property type="entry name" value="Sel1-like"/>
</dbReference>
<evidence type="ECO:0000313" key="3">
    <source>
        <dbReference type="EMBL" id="PHQ24986.1"/>
    </source>
</evidence>
<dbReference type="PANTHER" id="PTHR11102">
    <property type="entry name" value="SEL-1-LIKE PROTEIN"/>
    <property type="match status" value="1"/>
</dbReference>
<dbReference type="PROSITE" id="PS51257">
    <property type="entry name" value="PROKAR_LIPOPROTEIN"/>
    <property type="match status" value="1"/>
</dbReference>
<dbReference type="SMART" id="SM00671">
    <property type="entry name" value="SEL1"/>
    <property type="match status" value="2"/>
</dbReference>
<accession>A0A2G1VE27</accession>
<dbReference type="Pfam" id="PF08238">
    <property type="entry name" value="Sel1"/>
    <property type="match status" value="2"/>
</dbReference>
<dbReference type="InterPro" id="IPR050767">
    <property type="entry name" value="Sel1_AlgK"/>
</dbReference>
<evidence type="ECO:0008006" key="5">
    <source>
        <dbReference type="Google" id="ProtNLM"/>
    </source>
</evidence>
<dbReference type="EMBL" id="NTFI01000003">
    <property type="protein sequence ID" value="PHQ24986.1"/>
    <property type="molecule type" value="Genomic_DNA"/>
</dbReference>
<dbReference type="Proteomes" id="UP000229044">
    <property type="component" value="Unassembled WGS sequence"/>
</dbReference>
<keyword evidence="2" id="KW-0732">Signal</keyword>
<feature type="signal peptide" evidence="2">
    <location>
        <begin position="1"/>
        <end position="20"/>
    </location>
</feature>
<dbReference type="OrthoDB" id="9204495at2"/>
<dbReference type="PANTHER" id="PTHR11102:SF160">
    <property type="entry name" value="ERAD-ASSOCIATED E3 UBIQUITIN-PROTEIN LIGASE COMPONENT HRD3"/>
    <property type="match status" value="1"/>
</dbReference>
<dbReference type="InterPro" id="IPR011990">
    <property type="entry name" value="TPR-like_helical_dom_sf"/>
</dbReference>